<gene>
    <name evidence="1" type="ORF">GCM10023184_16580</name>
</gene>
<reference evidence="2" key="1">
    <citation type="journal article" date="2019" name="Int. J. Syst. Evol. Microbiol.">
        <title>The Global Catalogue of Microorganisms (GCM) 10K type strain sequencing project: providing services to taxonomists for standard genome sequencing and annotation.</title>
        <authorList>
            <consortium name="The Broad Institute Genomics Platform"/>
            <consortium name="The Broad Institute Genome Sequencing Center for Infectious Disease"/>
            <person name="Wu L."/>
            <person name="Ma J."/>
        </authorList>
    </citation>
    <scope>NUCLEOTIDE SEQUENCE [LARGE SCALE GENOMIC DNA]</scope>
    <source>
        <strain evidence="2">JCM 17919</strain>
    </source>
</reference>
<comment type="caution">
    <text evidence="1">The sequence shown here is derived from an EMBL/GenBank/DDBJ whole genome shotgun (WGS) entry which is preliminary data.</text>
</comment>
<dbReference type="Proteomes" id="UP001501725">
    <property type="component" value="Unassembled WGS sequence"/>
</dbReference>
<sequence length="130" mass="15108">MIVFTALCLLHLAPAPKQDSLPLLLDQKWYHSFSIEDGRKRSTTRKPLHERPWIYFGKEGFFEDFRGPREHYRGSWKWDGAARTVTLNWDIGKKPLRMVMNVQQLTRDTLLLVSNDPFASGNGYLSGRTN</sequence>
<evidence type="ECO:0000313" key="2">
    <source>
        <dbReference type="Proteomes" id="UP001501725"/>
    </source>
</evidence>
<name>A0ABP8GN10_9BACT</name>
<accession>A0ABP8GN10</accession>
<keyword evidence="2" id="KW-1185">Reference proteome</keyword>
<protein>
    <submittedName>
        <fullName evidence="1">Uncharacterized protein</fullName>
    </submittedName>
</protein>
<dbReference type="RefSeq" id="WP_345255003.1">
    <property type="nucleotide sequence ID" value="NZ_BAABGY010000006.1"/>
</dbReference>
<evidence type="ECO:0000313" key="1">
    <source>
        <dbReference type="EMBL" id="GAA4327358.1"/>
    </source>
</evidence>
<dbReference type="EMBL" id="BAABGY010000006">
    <property type="protein sequence ID" value="GAA4327358.1"/>
    <property type="molecule type" value="Genomic_DNA"/>
</dbReference>
<organism evidence="1 2">
    <name type="scientific">Flaviaesturariibacter amylovorans</name>
    <dbReference type="NCBI Taxonomy" id="1084520"/>
    <lineage>
        <taxon>Bacteria</taxon>
        <taxon>Pseudomonadati</taxon>
        <taxon>Bacteroidota</taxon>
        <taxon>Chitinophagia</taxon>
        <taxon>Chitinophagales</taxon>
        <taxon>Chitinophagaceae</taxon>
        <taxon>Flaviaestuariibacter</taxon>
    </lineage>
</organism>
<proteinExistence type="predicted"/>